<reference evidence="2 3" key="1">
    <citation type="journal article" date="2020" name="Mol. Plant">
        <title>The Chromosome-Based Rubber Tree Genome Provides New Insights into Spurge Genome Evolution and Rubber Biosynthesis.</title>
        <authorList>
            <person name="Liu J."/>
            <person name="Shi C."/>
            <person name="Shi C.C."/>
            <person name="Li W."/>
            <person name="Zhang Q.J."/>
            <person name="Zhang Y."/>
            <person name="Li K."/>
            <person name="Lu H.F."/>
            <person name="Shi C."/>
            <person name="Zhu S.T."/>
            <person name="Xiao Z.Y."/>
            <person name="Nan H."/>
            <person name="Yue Y."/>
            <person name="Zhu X.G."/>
            <person name="Wu Y."/>
            <person name="Hong X.N."/>
            <person name="Fan G.Y."/>
            <person name="Tong Y."/>
            <person name="Zhang D."/>
            <person name="Mao C.L."/>
            <person name="Liu Y.L."/>
            <person name="Hao S.J."/>
            <person name="Liu W.Q."/>
            <person name="Lv M.Q."/>
            <person name="Zhang H.B."/>
            <person name="Liu Y."/>
            <person name="Hu-Tang G.R."/>
            <person name="Wang J.P."/>
            <person name="Wang J.H."/>
            <person name="Sun Y.H."/>
            <person name="Ni S.B."/>
            <person name="Chen W.B."/>
            <person name="Zhang X.C."/>
            <person name="Jiao Y.N."/>
            <person name="Eichler E.E."/>
            <person name="Li G.H."/>
            <person name="Liu X."/>
            <person name="Gao L.Z."/>
        </authorList>
    </citation>
    <scope>NUCLEOTIDE SEQUENCE [LARGE SCALE GENOMIC DNA]</scope>
    <source>
        <strain evidence="3">cv. GT1</strain>
        <tissue evidence="2">Leaf</tissue>
    </source>
</reference>
<dbReference type="Proteomes" id="UP000467840">
    <property type="component" value="Chromosome 12"/>
</dbReference>
<protein>
    <submittedName>
        <fullName evidence="2">Uncharacterized protein</fullName>
    </submittedName>
</protein>
<dbReference type="PANTHER" id="PTHR35708:SF3">
    <property type="entry name" value="GB|AAD25831.1"/>
    <property type="match status" value="1"/>
</dbReference>
<accession>A0A6A6K9T5</accession>
<feature type="compositionally biased region" description="Acidic residues" evidence="1">
    <location>
        <begin position="85"/>
        <end position="97"/>
    </location>
</feature>
<gene>
    <name evidence="2" type="ORF">GH714_030090</name>
</gene>
<evidence type="ECO:0000313" key="3">
    <source>
        <dbReference type="Proteomes" id="UP000467840"/>
    </source>
</evidence>
<dbReference type="EMBL" id="JAAGAX010000018">
    <property type="protein sequence ID" value="KAF2284768.1"/>
    <property type="molecule type" value="Genomic_DNA"/>
</dbReference>
<name>A0A6A6K9T5_HEVBR</name>
<dbReference type="PANTHER" id="PTHR35708">
    <property type="entry name" value="GB|AAD25831.1"/>
    <property type="match status" value="1"/>
</dbReference>
<dbReference type="AlphaFoldDB" id="A0A6A6K9T5"/>
<comment type="caution">
    <text evidence="2">The sequence shown here is derived from an EMBL/GenBank/DDBJ whole genome shotgun (WGS) entry which is preliminary data.</text>
</comment>
<feature type="region of interest" description="Disordered" evidence="1">
    <location>
        <begin position="72"/>
        <end position="97"/>
    </location>
</feature>
<evidence type="ECO:0000256" key="1">
    <source>
        <dbReference type="SAM" id="MobiDB-lite"/>
    </source>
</evidence>
<keyword evidence="3" id="KW-1185">Reference proteome</keyword>
<sequence>MSMIGLVLLSIGHSDMYSGQVDTGQSICDYRLCIATGKGCGFSSSILLTSLLTLSPLIFKFYKQKPKLLEKSVTTDQESSPESPCIEEEDEEEQEEDIILSKELVPEDESITEEKGTGEKEDICQIDEFIDRSYPVILSESDCCLYRSSTSDQDSEADWPFQDKMFRSPDCSDGSISDEESLIEIALPSGHYIGHKEEESKFNLQKKFPDFTTTGSFYKQHGLMELLAELNEMNEEENLIEIDISMGSIKCPRFDIEA</sequence>
<proteinExistence type="predicted"/>
<organism evidence="2 3">
    <name type="scientific">Hevea brasiliensis</name>
    <name type="common">Para rubber tree</name>
    <name type="synonym">Siphonia brasiliensis</name>
    <dbReference type="NCBI Taxonomy" id="3981"/>
    <lineage>
        <taxon>Eukaryota</taxon>
        <taxon>Viridiplantae</taxon>
        <taxon>Streptophyta</taxon>
        <taxon>Embryophyta</taxon>
        <taxon>Tracheophyta</taxon>
        <taxon>Spermatophyta</taxon>
        <taxon>Magnoliopsida</taxon>
        <taxon>eudicotyledons</taxon>
        <taxon>Gunneridae</taxon>
        <taxon>Pentapetalae</taxon>
        <taxon>rosids</taxon>
        <taxon>fabids</taxon>
        <taxon>Malpighiales</taxon>
        <taxon>Euphorbiaceae</taxon>
        <taxon>Crotonoideae</taxon>
        <taxon>Micrandreae</taxon>
        <taxon>Hevea</taxon>
    </lineage>
</organism>
<evidence type="ECO:0000313" key="2">
    <source>
        <dbReference type="EMBL" id="KAF2284768.1"/>
    </source>
</evidence>